<keyword evidence="5" id="KW-1185">Reference proteome</keyword>
<feature type="compositionally biased region" description="Basic residues" evidence="1">
    <location>
        <begin position="622"/>
        <end position="632"/>
    </location>
</feature>
<dbReference type="Pfam" id="PF20454">
    <property type="entry name" value="GpA_nuclease"/>
    <property type="match status" value="1"/>
</dbReference>
<evidence type="ECO:0000259" key="2">
    <source>
        <dbReference type="Pfam" id="PF05876"/>
    </source>
</evidence>
<dbReference type="InterPro" id="IPR046453">
    <property type="entry name" value="GpA_ATPase"/>
</dbReference>
<dbReference type="InterPro" id="IPR027417">
    <property type="entry name" value="P-loop_NTPase"/>
</dbReference>
<evidence type="ECO:0000313" key="5">
    <source>
        <dbReference type="Proteomes" id="UP000184612"/>
    </source>
</evidence>
<evidence type="ECO:0000259" key="3">
    <source>
        <dbReference type="Pfam" id="PF20454"/>
    </source>
</evidence>
<dbReference type="Proteomes" id="UP000184612">
    <property type="component" value="Unassembled WGS sequence"/>
</dbReference>
<dbReference type="OrthoDB" id="5181253at2"/>
<dbReference type="Gene3D" id="3.40.50.300">
    <property type="entry name" value="P-loop containing nucleotide triphosphate hydrolases"/>
    <property type="match status" value="1"/>
</dbReference>
<accession>A0A1M7YBT0</accession>
<evidence type="ECO:0000313" key="4">
    <source>
        <dbReference type="EMBL" id="SHO50085.1"/>
    </source>
</evidence>
<protein>
    <submittedName>
        <fullName evidence="4">Phage terminase, large subunit GpA</fullName>
    </submittedName>
</protein>
<dbReference type="InterPro" id="IPR051220">
    <property type="entry name" value="TFA_Chaperone"/>
</dbReference>
<dbReference type="EMBL" id="FRFD01000007">
    <property type="protein sequence ID" value="SHO50085.1"/>
    <property type="molecule type" value="Genomic_DNA"/>
</dbReference>
<dbReference type="GO" id="GO:0004519">
    <property type="term" value="F:endonuclease activity"/>
    <property type="evidence" value="ECO:0007669"/>
    <property type="project" value="InterPro"/>
</dbReference>
<dbReference type="Pfam" id="PF05876">
    <property type="entry name" value="GpA_ATPase"/>
    <property type="match status" value="1"/>
</dbReference>
<dbReference type="GO" id="GO:0016887">
    <property type="term" value="F:ATP hydrolysis activity"/>
    <property type="evidence" value="ECO:0007669"/>
    <property type="project" value="InterPro"/>
</dbReference>
<evidence type="ECO:0000256" key="1">
    <source>
        <dbReference type="SAM" id="MobiDB-lite"/>
    </source>
</evidence>
<feature type="domain" description="Terminase large subunit GpA endonuclease" evidence="3">
    <location>
        <begin position="317"/>
        <end position="604"/>
    </location>
</feature>
<dbReference type="PANTHER" id="PTHR34413">
    <property type="entry name" value="PROPHAGE TAIL FIBER ASSEMBLY PROTEIN HOMOLOG TFAE-RELATED-RELATED"/>
    <property type="match status" value="1"/>
</dbReference>
<dbReference type="PANTHER" id="PTHR34413:SF2">
    <property type="entry name" value="PROPHAGE TAIL FIBER ASSEMBLY PROTEIN HOMOLOG TFAE-RELATED"/>
    <property type="match status" value="1"/>
</dbReference>
<dbReference type="InterPro" id="IPR008866">
    <property type="entry name" value="Phage_lambda_GpA-like"/>
</dbReference>
<gene>
    <name evidence="4" type="ORF">SAMN02745217_02581</name>
</gene>
<organism evidence="4 5">
    <name type="scientific">Anaerocolumna xylanovorans DSM 12503</name>
    <dbReference type="NCBI Taxonomy" id="1121345"/>
    <lineage>
        <taxon>Bacteria</taxon>
        <taxon>Bacillati</taxon>
        <taxon>Bacillota</taxon>
        <taxon>Clostridia</taxon>
        <taxon>Lachnospirales</taxon>
        <taxon>Lachnospiraceae</taxon>
        <taxon>Anaerocolumna</taxon>
    </lineage>
</organism>
<sequence>MGIDKKISVEQSAAIAEDTVVVKKRSKDLQIEYKTIKLFKDIANVVSPPPILTVSQWADSERRLSAESSAEPGQWNTDRAPYQREILDAVNDPECEEVVIMSSAQVGKTELILNIIGYYIDYDPAPILVVNPTIEMAQTFSKDRLAPMIRDTPALNGKVKDSRSRDSGNTILHKQFPGGHITLAGANSPASLASRPIRIVLMDETDRYPASAGTEGNPIKLAEKRTTSFWNRKKIKVSTPTIKGESQIEREFETGSMEEWNVPCPCCGKYQPFEWGRIHFSDVTMECKFCGEHISETDWKQGKGKYAAKYPENKRKRSFHLNELASPWKHWDEIIREFKDAQHDLKVNGDINKMKTWINTSLGETWEERGASADDDTLLSRRERYEAELPEGTLLLTAGVDVQDDRFEVEVTGWGHGYESWGIKYEKIFGDLEKDETWDKLEEYLAKEFFFLSGSSLLIACTCIDTGGHFTTQCYKFLKRMEKKNKRIYGIKGMGGPGIPLIHKLSTNNQYKVKVFMLGVDSGKEILMTRLKTVDEGPGYCHFPINADRGYNETYIKGLNSEQRVVHLKDGRPVIKWVKKSGTRNEPLDLRNYSTAAAEILRPDWDVLETKIKAGINYMKKNPAKNKPKRRTGTVSRGVQL</sequence>
<reference evidence="4 5" key="1">
    <citation type="submission" date="2016-12" db="EMBL/GenBank/DDBJ databases">
        <authorList>
            <person name="Song W.-J."/>
            <person name="Kurnit D.M."/>
        </authorList>
    </citation>
    <scope>NUCLEOTIDE SEQUENCE [LARGE SCALE GENOMIC DNA]</scope>
    <source>
        <strain evidence="4 5">DSM 12503</strain>
    </source>
</reference>
<dbReference type="STRING" id="1121345.SAMN02745217_02581"/>
<feature type="domain" description="Phage terminase large subunit GpA ATPase" evidence="2">
    <location>
        <begin position="69"/>
        <end position="301"/>
    </location>
</feature>
<dbReference type="InterPro" id="IPR046454">
    <property type="entry name" value="GpA_endonuclease"/>
</dbReference>
<dbReference type="AlphaFoldDB" id="A0A1M7YBT0"/>
<feature type="region of interest" description="Disordered" evidence="1">
    <location>
        <begin position="621"/>
        <end position="641"/>
    </location>
</feature>
<dbReference type="RefSeq" id="WP_084558636.1">
    <property type="nucleotide sequence ID" value="NZ_FRFD01000007.1"/>
</dbReference>
<dbReference type="GO" id="GO:0005524">
    <property type="term" value="F:ATP binding"/>
    <property type="evidence" value="ECO:0007669"/>
    <property type="project" value="InterPro"/>
</dbReference>
<proteinExistence type="inferred from homology"/>
<name>A0A1M7YBT0_9FIRM</name>
<dbReference type="HAMAP" id="MF_04144">
    <property type="entry name" value="TERL_LAMBDA"/>
    <property type="match status" value="1"/>
</dbReference>